<feature type="chain" id="PRO_5031512778" description="DUF4907 domain-containing protein" evidence="1">
    <location>
        <begin position="24"/>
        <end position="120"/>
    </location>
</feature>
<evidence type="ECO:0000313" key="2">
    <source>
        <dbReference type="EMBL" id="MBB3841529.1"/>
    </source>
</evidence>
<dbReference type="AlphaFoldDB" id="A0A7W6ET82"/>
<gene>
    <name evidence="2" type="ORF">FHS57_005557</name>
</gene>
<evidence type="ECO:0008006" key="4">
    <source>
        <dbReference type="Google" id="ProtNLM"/>
    </source>
</evidence>
<dbReference type="Proteomes" id="UP000541352">
    <property type="component" value="Unassembled WGS sequence"/>
</dbReference>
<evidence type="ECO:0000313" key="3">
    <source>
        <dbReference type="Proteomes" id="UP000541352"/>
    </source>
</evidence>
<reference evidence="2 3" key="1">
    <citation type="submission" date="2020-08" db="EMBL/GenBank/DDBJ databases">
        <title>Genomic Encyclopedia of Type Strains, Phase IV (KMG-IV): sequencing the most valuable type-strain genomes for metagenomic binning, comparative biology and taxonomic classification.</title>
        <authorList>
            <person name="Goeker M."/>
        </authorList>
    </citation>
    <scope>NUCLEOTIDE SEQUENCE [LARGE SCALE GENOMIC DNA]</scope>
    <source>
        <strain evidence="2 3">DSM 17976</strain>
    </source>
</reference>
<name>A0A7W6ET82_9BACT</name>
<dbReference type="EMBL" id="JACIBY010000018">
    <property type="protein sequence ID" value="MBB3841529.1"/>
    <property type="molecule type" value="Genomic_DNA"/>
</dbReference>
<protein>
    <recommendedName>
        <fullName evidence="4">DUF4907 domain-containing protein</fullName>
    </recommendedName>
</protein>
<organism evidence="2 3">
    <name type="scientific">Runella defluvii</name>
    <dbReference type="NCBI Taxonomy" id="370973"/>
    <lineage>
        <taxon>Bacteria</taxon>
        <taxon>Pseudomonadati</taxon>
        <taxon>Bacteroidota</taxon>
        <taxon>Cytophagia</taxon>
        <taxon>Cytophagales</taxon>
        <taxon>Spirosomataceae</taxon>
        <taxon>Runella</taxon>
    </lineage>
</organism>
<dbReference type="Pfam" id="PF16250">
    <property type="entry name" value="DUF4907"/>
    <property type="match status" value="1"/>
</dbReference>
<comment type="caution">
    <text evidence="2">The sequence shown here is derived from an EMBL/GenBank/DDBJ whole genome shotgun (WGS) entry which is preliminary data.</text>
</comment>
<proteinExistence type="predicted"/>
<evidence type="ECO:0000256" key="1">
    <source>
        <dbReference type="SAM" id="SignalP"/>
    </source>
</evidence>
<keyword evidence="1" id="KW-0732">Signal</keyword>
<sequence>MNIKVLVLLICFGGIMVCSYGQAPQSSAAQQPAFPAANNYVNANITSKIIPSEGNTWGYDIYVEGKRFIHQLSKPGLPGNSGFATKAQAQKVADIIIQKLKKGQMPPSVSVEEMKQVKAL</sequence>
<dbReference type="RefSeq" id="WP_183979274.1">
    <property type="nucleotide sequence ID" value="NZ_JACIBY010000018.1"/>
</dbReference>
<keyword evidence="3" id="KW-1185">Reference proteome</keyword>
<feature type="signal peptide" evidence="1">
    <location>
        <begin position="1"/>
        <end position="23"/>
    </location>
</feature>
<dbReference type="InterPro" id="IPR032593">
    <property type="entry name" value="DUF4907"/>
</dbReference>
<accession>A0A7W6ET82</accession>